<gene>
    <name evidence="14" type="ORF">DCAR_0521021</name>
</gene>
<evidence type="ECO:0000259" key="11">
    <source>
        <dbReference type="Pfam" id="PF05183"/>
    </source>
</evidence>
<evidence type="ECO:0000256" key="10">
    <source>
        <dbReference type="SAM" id="MobiDB-lite"/>
    </source>
</evidence>
<sequence>MEESEVELPMRVDRMVQKICFHQCLPPLDTESRKILACIGEDNSMHMLKIISQARIKTFSGFINHLAQNYKPQSLSQSINSPAATGTYLFSIFFKLEFSSPIDTNQGSTSTISKQWRLLFQLEFRRIFLLLNYIGRKKLEDLVSVEDAYQILEMKDEPMEKFESYVWNKYGCLLVGNELPDRRRHTNWESGKTHHYYCHVFQDGSLSFQGPYLNTTETLLHRTLGDENVLIVRFEEQRGVSTYSPGNHKALYHKIARKGILIGQRRYRFFVFKVGERKGKKSYPITSDVNCYFVRMELIAPCGEKKPYILLNKTMHQARCLFMHLHTTPNLAKYASRCSLVLSQTTRLDVDLDSVHIEEIEDIPCRNENGFSVCNEDGDLLIHTDGTGFISEDLAMLCPNANYISKKKSKFFLAYVKMEDGTFEGLIDAYVNEPPLLIQCRLFHKGRAVKGTLLLNKKLPPQTIQIRPSMIKVEVDPTWKGVPSVNSLEVVNISRKPGTSRLSKLLIPLLNIGGVPDQFFLHTLAVALEDTQRLFYNKRSAVKASMNLGTLDDDATTAKIILSGVPLNEACVQSRLSKLAMEERKGLRKGKLPISESFLLMGTADPTGLLNSDQVCIILENGQISGKVLVYRHPGLHFGDIHVMNAVYLEEMENVVGDAKYGILFSTKGPRSVASEIANGDFDGDMYWVSKNKQLLQHYKQSAPWKREHPSSLPKNPKEPPRRPCDFTSDELEHELFELFLNSKNQNITMGIAANSWQAWTDKFLTASDDDEKKYLKEKMLKLIDLYYDALDAPKSGEEVMIPRELIAGSFPHYMEQSKEYHSCSVLGQICAAVEKFRSKSMSRCEIRKLPLFEQVSIPAASLKLWKERYDNYREDMTDALSSNSQSERNLAGDVINKYKEILYGTVDFKATTRNMNDINEDALALYNVCYDFAKSKGDVAKCNFVWKVAGPALCQIYTTKALNSERSMFYGLPSVLAEILN</sequence>
<evidence type="ECO:0000256" key="5">
    <source>
        <dbReference type="ARBA" id="ARBA00022884"/>
    </source>
</evidence>
<reference evidence="14" key="2">
    <citation type="submission" date="2022-03" db="EMBL/GenBank/DDBJ databases">
        <title>Draft title - Genomic analysis of global carrot germplasm unveils the trajectory of domestication and the origin of high carotenoid orange carrot.</title>
        <authorList>
            <person name="Iorizzo M."/>
            <person name="Ellison S."/>
            <person name="Senalik D."/>
            <person name="Macko-Podgorni A."/>
            <person name="Grzebelus D."/>
            <person name="Bostan H."/>
            <person name="Rolling W."/>
            <person name="Curaba J."/>
            <person name="Simon P."/>
        </authorList>
    </citation>
    <scope>NUCLEOTIDE SEQUENCE</scope>
    <source>
        <tissue evidence="14">Leaf</tissue>
    </source>
</reference>
<proteinExistence type="inferred from homology"/>
<evidence type="ECO:0000256" key="2">
    <source>
        <dbReference type="ARBA" id="ARBA00022484"/>
    </source>
</evidence>
<evidence type="ECO:0000256" key="9">
    <source>
        <dbReference type="RuleBase" id="RU363098"/>
    </source>
</evidence>
<dbReference type="GO" id="GO:0003723">
    <property type="term" value="F:RNA binding"/>
    <property type="evidence" value="ECO:0007669"/>
    <property type="project" value="UniProtKB-KW"/>
</dbReference>
<keyword evidence="5 9" id="KW-0694">RNA-binding</keyword>
<evidence type="ECO:0000256" key="4">
    <source>
        <dbReference type="ARBA" id="ARBA00022695"/>
    </source>
</evidence>
<keyword evidence="6 9" id="KW-0943">RNA-mediated gene silencing</keyword>
<dbReference type="InterPro" id="IPR058752">
    <property type="entry name" value="RDRP_C_head"/>
</dbReference>
<dbReference type="AlphaFoldDB" id="A0AAF0X707"/>
<organism evidence="14 15">
    <name type="scientific">Daucus carota subsp. sativus</name>
    <name type="common">Carrot</name>
    <dbReference type="NCBI Taxonomy" id="79200"/>
    <lineage>
        <taxon>Eukaryota</taxon>
        <taxon>Viridiplantae</taxon>
        <taxon>Streptophyta</taxon>
        <taxon>Embryophyta</taxon>
        <taxon>Tracheophyta</taxon>
        <taxon>Spermatophyta</taxon>
        <taxon>Magnoliopsida</taxon>
        <taxon>eudicotyledons</taxon>
        <taxon>Gunneridae</taxon>
        <taxon>Pentapetalae</taxon>
        <taxon>asterids</taxon>
        <taxon>campanulids</taxon>
        <taxon>Apiales</taxon>
        <taxon>Apiaceae</taxon>
        <taxon>Apioideae</taxon>
        <taxon>Scandiceae</taxon>
        <taxon>Daucinae</taxon>
        <taxon>Daucus</taxon>
        <taxon>Daucus sect. Daucus</taxon>
    </lineage>
</organism>
<evidence type="ECO:0000256" key="8">
    <source>
        <dbReference type="ARBA" id="ARBA00093763"/>
    </source>
</evidence>
<dbReference type="Pfam" id="PF05183">
    <property type="entry name" value="RdRP"/>
    <property type="match status" value="1"/>
</dbReference>
<dbReference type="PANTHER" id="PTHR23079">
    <property type="entry name" value="RNA-DEPENDENT RNA POLYMERASE"/>
    <property type="match status" value="1"/>
</dbReference>
<protein>
    <recommendedName>
        <fullName evidence="9">RNA-dependent RNA polymerase</fullName>
        <ecNumber evidence="9">2.7.7.48</ecNumber>
    </recommendedName>
</protein>
<evidence type="ECO:0000313" key="15">
    <source>
        <dbReference type="Proteomes" id="UP000077755"/>
    </source>
</evidence>
<dbReference type="GO" id="GO:0031380">
    <property type="term" value="C:nuclear RNA-directed RNA polymerase complex"/>
    <property type="evidence" value="ECO:0007669"/>
    <property type="project" value="TreeGrafter"/>
</dbReference>
<dbReference type="InterPro" id="IPR007855">
    <property type="entry name" value="RDRP"/>
</dbReference>
<dbReference type="GO" id="GO:0030422">
    <property type="term" value="P:siRNA processing"/>
    <property type="evidence" value="ECO:0007669"/>
    <property type="project" value="TreeGrafter"/>
</dbReference>
<keyword evidence="2 9" id="KW-0696">RNA-directed RNA polymerase</keyword>
<keyword evidence="3 9" id="KW-0808">Transferase</keyword>
<feature type="region of interest" description="Disordered" evidence="10">
    <location>
        <begin position="700"/>
        <end position="723"/>
    </location>
</feature>
<dbReference type="GO" id="GO:0003968">
    <property type="term" value="F:RNA-directed RNA polymerase activity"/>
    <property type="evidence" value="ECO:0007669"/>
    <property type="project" value="UniProtKB-KW"/>
</dbReference>
<dbReference type="InterPro" id="IPR058697">
    <property type="entry name" value="RDRP3-5_N"/>
</dbReference>
<dbReference type="EC" id="2.7.7.48" evidence="9"/>
<evidence type="ECO:0000259" key="12">
    <source>
        <dbReference type="Pfam" id="PF26249"/>
    </source>
</evidence>
<accession>A0AAF0X707</accession>
<keyword evidence="15" id="KW-1185">Reference proteome</keyword>
<feature type="domain" description="RDRP C-terminal head" evidence="13">
    <location>
        <begin position="895"/>
        <end position="962"/>
    </location>
</feature>
<dbReference type="EMBL" id="CP093347">
    <property type="protein sequence ID" value="WOH01637.1"/>
    <property type="molecule type" value="Genomic_DNA"/>
</dbReference>
<name>A0AAF0X707_DAUCS</name>
<dbReference type="Pfam" id="PF26253">
    <property type="entry name" value="RdRP_head"/>
    <property type="match status" value="1"/>
</dbReference>
<evidence type="ECO:0000256" key="1">
    <source>
        <dbReference type="ARBA" id="ARBA00005762"/>
    </source>
</evidence>
<dbReference type="Pfam" id="PF26249">
    <property type="entry name" value="4HB_RdRP3_N"/>
    <property type="match status" value="1"/>
</dbReference>
<evidence type="ECO:0000256" key="7">
    <source>
        <dbReference type="ARBA" id="ARBA00048744"/>
    </source>
</evidence>
<comment type="catalytic activity">
    <reaction evidence="7 9">
        <text>RNA(n) + a ribonucleoside 5'-triphosphate = RNA(n+1) + diphosphate</text>
        <dbReference type="Rhea" id="RHEA:21248"/>
        <dbReference type="Rhea" id="RHEA-COMP:14527"/>
        <dbReference type="Rhea" id="RHEA-COMP:17342"/>
        <dbReference type="ChEBI" id="CHEBI:33019"/>
        <dbReference type="ChEBI" id="CHEBI:61557"/>
        <dbReference type="ChEBI" id="CHEBI:140395"/>
        <dbReference type="EC" id="2.7.7.48"/>
    </reaction>
</comment>
<feature type="compositionally biased region" description="Basic and acidic residues" evidence="10">
    <location>
        <begin position="705"/>
        <end position="723"/>
    </location>
</feature>
<comment type="function">
    <text evidence="8 9">Probably involved in the RNA silencing pathway and required for the generation of small interfering RNAs (siRNAs).</text>
</comment>
<keyword evidence="4 9" id="KW-0548">Nucleotidyltransferase</keyword>
<evidence type="ECO:0000256" key="3">
    <source>
        <dbReference type="ARBA" id="ARBA00022679"/>
    </source>
</evidence>
<evidence type="ECO:0000313" key="14">
    <source>
        <dbReference type="EMBL" id="WOH01637.1"/>
    </source>
</evidence>
<dbReference type="Proteomes" id="UP000077755">
    <property type="component" value="Chromosome 5"/>
</dbReference>
<feature type="domain" description="RDRP3-5 N-terminal" evidence="12">
    <location>
        <begin position="5"/>
        <end position="69"/>
    </location>
</feature>
<dbReference type="PANTHER" id="PTHR23079:SF55">
    <property type="entry name" value="RNA-DIRECTED RNA POLYMERASE"/>
    <property type="match status" value="1"/>
</dbReference>
<dbReference type="InterPro" id="IPR057596">
    <property type="entry name" value="RDRP_core"/>
</dbReference>
<comment type="similarity">
    <text evidence="1 9">Belongs to the RdRP family.</text>
</comment>
<evidence type="ECO:0000259" key="13">
    <source>
        <dbReference type="Pfam" id="PF26253"/>
    </source>
</evidence>
<reference evidence="14" key="1">
    <citation type="journal article" date="2016" name="Nat. Genet.">
        <title>A high-quality carrot genome assembly provides new insights into carotenoid accumulation and asterid genome evolution.</title>
        <authorList>
            <person name="Iorizzo M."/>
            <person name="Ellison S."/>
            <person name="Senalik D."/>
            <person name="Zeng P."/>
            <person name="Satapoomin P."/>
            <person name="Huang J."/>
            <person name="Bowman M."/>
            <person name="Iovene M."/>
            <person name="Sanseverino W."/>
            <person name="Cavagnaro P."/>
            <person name="Yildiz M."/>
            <person name="Macko-Podgorni A."/>
            <person name="Moranska E."/>
            <person name="Grzebelus E."/>
            <person name="Grzebelus D."/>
            <person name="Ashrafi H."/>
            <person name="Zheng Z."/>
            <person name="Cheng S."/>
            <person name="Spooner D."/>
            <person name="Van Deynze A."/>
            <person name="Simon P."/>
        </authorList>
    </citation>
    <scope>NUCLEOTIDE SEQUENCE</scope>
    <source>
        <tissue evidence="14">Leaf</tissue>
    </source>
</reference>
<feature type="domain" description="RDRP core" evidence="11">
    <location>
        <begin position="207"/>
        <end position="833"/>
    </location>
</feature>
<evidence type="ECO:0000256" key="6">
    <source>
        <dbReference type="ARBA" id="ARBA00023158"/>
    </source>
</evidence>